<evidence type="ECO:0000256" key="24">
    <source>
        <dbReference type="ARBA" id="ARBA00022932"/>
    </source>
</evidence>
<dbReference type="FunFam" id="1.10.340.70:FF:000001">
    <property type="entry name" value="Retrovirus-related Pol polyprotein from transposon gypsy-like Protein"/>
    <property type="match status" value="1"/>
</dbReference>
<evidence type="ECO:0000256" key="25">
    <source>
        <dbReference type="ARBA" id="ARBA00023113"/>
    </source>
</evidence>
<evidence type="ECO:0000256" key="1">
    <source>
        <dbReference type="ARBA" id="ARBA00000077"/>
    </source>
</evidence>
<keyword evidence="11" id="KW-0479">Metal-binding</keyword>
<dbReference type="GO" id="GO:0003887">
    <property type="term" value="F:DNA-directed DNA polymerase activity"/>
    <property type="evidence" value="ECO:0007669"/>
    <property type="project" value="UniProtKB-KW"/>
</dbReference>
<keyword evidence="22" id="KW-0229">DNA integration</keyword>
<feature type="region of interest" description="Disordered" evidence="36">
    <location>
        <begin position="27"/>
        <end position="51"/>
    </location>
</feature>
<evidence type="ECO:0000259" key="37">
    <source>
        <dbReference type="PROSITE" id="PS50878"/>
    </source>
</evidence>
<keyword evidence="15" id="KW-0255">Endonuclease</keyword>
<evidence type="ECO:0000313" key="38">
    <source>
        <dbReference type="EMBL" id="GAU51836.1"/>
    </source>
</evidence>
<comment type="function">
    <text evidence="33">Capsid protein (CA) is the structural component of the virus-like particle (VLP), forming the shell that encapsulates the genomic RNA-nucleocapsid complex.</text>
</comment>
<comment type="catalytic activity">
    <reaction evidence="1">
        <text>Endonucleolytic cleavage to 5'-phosphomonoester.</text>
        <dbReference type="EC" id="3.1.26.4"/>
    </reaction>
</comment>
<dbReference type="GO" id="GO:0006310">
    <property type="term" value="P:DNA recombination"/>
    <property type="evidence" value="ECO:0007669"/>
    <property type="project" value="UniProtKB-KW"/>
</dbReference>
<dbReference type="EMBL" id="DF975684">
    <property type="protein sequence ID" value="GAU51836.1"/>
    <property type="molecule type" value="Genomic_DNA"/>
</dbReference>
<keyword evidence="21" id="KW-0694">RNA-binding</keyword>
<evidence type="ECO:0000256" key="21">
    <source>
        <dbReference type="ARBA" id="ARBA00022884"/>
    </source>
</evidence>
<dbReference type="InterPro" id="IPR012337">
    <property type="entry name" value="RNaseH-like_sf"/>
</dbReference>
<comment type="function">
    <text evidence="31">Integrase (IN) targets the VLP to the nucleus, where a subparticle preintegration complex (PIC) containing at least integrase and the newly synthesized dsDNA copy of the retrotransposon must transit the nuclear membrane. Once in the nucleus, integrase performs the integration of the dsDNA into the host genome.</text>
</comment>
<comment type="function">
    <text evidence="2">The aspartyl protease (PR) mediates the proteolytic cleavages of the Gag and Gag-Pol polyproteins after assembly of the VLP.</text>
</comment>
<keyword evidence="6" id="KW-1188">Viral release from host cell</keyword>
<evidence type="ECO:0000256" key="17">
    <source>
        <dbReference type="ARBA" id="ARBA00022801"/>
    </source>
</evidence>
<keyword evidence="8" id="KW-0808">Transferase</keyword>
<evidence type="ECO:0000256" key="36">
    <source>
        <dbReference type="SAM" id="MobiDB-lite"/>
    </source>
</evidence>
<proteinExistence type="predicted"/>
<evidence type="ECO:0000256" key="12">
    <source>
        <dbReference type="ARBA" id="ARBA00022741"/>
    </source>
</evidence>
<evidence type="ECO:0000256" key="30">
    <source>
        <dbReference type="ARBA" id="ARBA00025590"/>
    </source>
</evidence>
<keyword evidence="23" id="KW-0695">RNA-directed DNA polymerase</keyword>
<keyword evidence="28" id="KW-0539">Nucleus</keyword>
<dbReference type="InterPro" id="IPR041577">
    <property type="entry name" value="RT_RNaseH_2"/>
</dbReference>
<dbReference type="Gene3D" id="3.30.420.10">
    <property type="entry name" value="Ribonuclease H-like superfamily/Ribonuclease H"/>
    <property type="match status" value="1"/>
</dbReference>
<evidence type="ECO:0000256" key="29">
    <source>
        <dbReference type="ARBA" id="ARBA00023268"/>
    </source>
</evidence>
<accession>A0A2Z6P7J4</accession>
<keyword evidence="20" id="KW-0460">Magnesium</keyword>
<evidence type="ECO:0000256" key="20">
    <source>
        <dbReference type="ARBA" id="ARBA00022842"/>
    </source>
</evidence>
<dbReference type="Proteomes" id="UP000242715">
    <property type="component" value="Unassembled WGS sequence"/>
</dbReference>
<evidence type="ECO:0000256" key="22">
    <source>
        <dbReference type="ARBA" id="ARBA00022908"/>
    </source>
</evidence>
<dbReference type="CDD" id="cd09274">
    <property type="entry name" value="RNase_HI_RT_Ty3"/>
    <property type="match status" value="1"/>
</dbReference>
<dbReference type="Gene3D" id="1.10.340.70">
    <property type="match status" value="1"/>
</dbReference>
<keyword evidence="24" id="KW-0239">DNA-directed DNA polymerase</keyword>
<dbReference type="InterPro" id="IPR000477">
    <property type="entry name" value="RT_dom"/>
</dbReference>
<dbReference type="GO" id="GO:0004523">
    <property type="term" value="F:RNA-DNA hybrid ribonuclease activity"/>
    <property type="evidence" value="ECO:0007669"/>
    <property type="project" value="UniProtKB-EC"/>
</dbReference>
<keyword evidence="9" id="KW-0548">Nucleotidyltransferase</keyword>
<keyword evidence="39" id="KW-1185">Reference proteome</keyword>
<evidence type="ECO:0000256" key="6">
    <source>
        <dbReference type="ARBA" id="ARBA00022612"/>
    </source>
</evidence>
<dbReference type="FunFam" id="3.30.70.270:FF:000026">
    <property type="entry name" value="Transposon Ty3-G Gag-Pol polyprotein"/>
    <property type="match status" value="1"/>
</dbReference>
<evidence type="ECO:0000256" key="14">
    <source>
        <dbReference type="ARBA" id="ARBA00022758"/>
    </source>
</evidence>
<keyword evidence="13" id="KW-0064">Aspartyl protease</keyword>
<comment type="function">
    <text evidence="30">Reverse transcriptase/ribonuclease H (RT) is a multifunctional enzyme that catalyzes the conversion of the retro-elements RNA genome into dsDNA within the VLP. The enzyme displays a DNA polymerase activity that can copy either DNA or RNA templates, and a ribonuclease H (RNase H) activity that cleaves the RNA strand of RNA-DNA heteroduplexes during plus-strand synthesis and hydrolyzes RNA primers. The conversion leads to a linear dsDNA copy of the retrotransposon that includes long terminal repeats (LTRs) at both ends.</text>
</comment>
<dbReference type="InterPro" id="IPR021109">
    <property type="entry name" value="Peptidase_aspartic_dom_sf"/>
</dbReference>
<dbReference type="InterPro" id="IPR043502">
    <property type="entry name" value="DNA/RNA_pol_sf"/>
</dbReference>
<evidence type="ECO:0000256" key="27">
    <source>
        <dbReference type="ARBA" id="ARBA00023172"/>
    </source>
</evidence>
<evidence type="ECO:0000256" key="13">
    <source>
        <dbReference type="ARBA" id="ARBA00022750"/>
    </source>
</evidence>
<evidence type="ECO:0000256" key="3">
    <source>
        <dbReference type="ARBA" id="ARBA00004123"/>
    </source>
</evidence>
<keyword evidence="7" id="KW-0645">Protease</keyword>
<dbReference type="InterPro" id="IPR043128">
    <property type="entry name" value="Rev_trsase/Diguanyl_cyclase"/>
</dbReference>
<feature type="region of interest" description="Disordered" evidence="36">
    <location>
        <begin position="289"/>
        <end position="315"/>
    </location>
</feature>
<dbReference type="PANTHER" id="PTHR37984:SF5">
    <property type="entry name" value="PROTEIN NYNRIN-LIKE"/>
    <property type="match status" value="1"/>
</dbReference>
<dbReference type="Pfam" id="PF17919">
    <property type="entry name" value="RT_RNaseH_2"/>
    <property type="match status" value="1"/>
</dbReference>
<dbReference type="GO" id="GO:0005634">
    <property type="term" value="C:nucleus"/>
    <property type="evidence" value="ECO:0007669"/>
    <property type="project" value="UniProtKB-SubCell"/>
</dbReference>
<keyword evidence="19" id="KW-0067">ATP-binding</keyword>
<evidence type="ECO:0000256" key="26">
    <source>
        <dbReference type="ARBA" id="ARBA00023125"/>
    </source>
</evidence>
<evidence type="ECO:0000256" key="5">
    <source>
        <dbReference type="ARBA" id="ARBA00022490"/>
    </source>
</evidence>
<dbReference type="PANTHER" id="PTHR37984">
    <property type="entry name" value="PROTEIN CBG26694"/>
    <property type="match status" value="1"/>
</dbReference>
<dbReference type="Pfam" id="PF17921">
    <property type="entry name" value="Integrase_H2C2"/>
    <property type="match status" value="1"/>
</dbReference>
<dbReference type="FunFam" id="3.10.10.10:FF:000007">
    <property type="entry name" value="Retrovirus-related Pol polyprotein from transposon 17.6-like Protein"/>
    <property type="match status" value="1"/>
</dbReference>
<name>A0A2Z6P7J4_TRISU</name>
<feature type="compositionally biased region" description="Low complexity" evidence="36">
    <location>
        <begin position="301"/>
        <end position="315"/>
    </location>
</feature>
<evidence type="ECO:0000256" key="23">
    <source>
        <dbReference type="ARBA" id="ARBA00022918"/>
    </source>
</evidence>
<dbReference type="InterPro" id="IPR005162">
    <property type="entry name" value="Retrotrans_gag_dom"/>
</dbReference>
<dbReference type="GO" id="GO:0003723">
    <property type="term" value="F:RNA binding"/>
    <property type="evidence" value="ECO:0007669"/>
    <property type="project" value="UniProtKB-KW"/>
</dbReference>
<dbReference type="InterPro" id="IPR036397">
    <property type="entry name" value="RNaseH_sf"/>
</dbReference>
<dbReference type="CDD" id="cd00303">
    <property type="entry name" value="retropepsin_like"/>
    <property type="match status" value="1"/>
</dbReference>
<dbReference type="GO" id="GO:0006508">
    <property type="term" value="P:proteolysis"/>
    <property type="evidence" value="ECO:0007669"/>
    <property type="project" value="UniProtKB-KW"/>
</dbReference>
<dbReference type="AlphaFoldDB" id="A0A2Z6P7J4"/>
<feature type="compositionally biased region" description="Polar residues" evidence="36">
    <location>
        <begin position="220"/>
        <end position="232"/>
    </location>
</feature>
<evidence type="ECO:0000256" key="10">
    <source>
        <dbReference type="ARBA" id="ARBA00022722"/>
    </source>
</evidence>
<evidence type="ECO:0000256" key="35">
    <source>
        <dbReference type="ARBA" id="ARBA00082890"/>
    </source>
</evidence>
<evidence type="ECO:0000256" key="2">
    <source>
        <dbReference type="ARBA" id="ARBA00002180"/>
    </source>
</evidence>
<evidence type="ECO:0000256" key="33">
    <source>
        <dbReference type="ARBA" id="ARBA00055383"/>
    </source>
</evidence>
<dbReference type="Pfam" id="PF08284">
    <property type="entry name" value="RVP_2"/>
    <property type="match status" value="1"/>
</dbReference>
<evidence type="ECO:0000256" key="34">
    <source>
        <dbReference type="ARBA" id="ARBA00063849"/>
    </source>
</evidence>
<evidence type="ECO:0000256" key="11">
    <source>
        <dbReference type="ARBA" id="ARBA00022723"/>
    </source>
</evidence>
<evidence type="ECO:0000256" key="7">
    <source>
        <dbReference type="ARBA" id="ARBA00022670"/>
    </source>
</evidence>
<evidence type="ECO:0000313" key="39">
    <source>
        <dbReference type="Proteomes" id="UP000242715"/>
    </source>
</evidence>
<dbReference type="Gene3D" id="3.10.20.370">
    <property type="match status" value="1"/>
</dbReference>
<evidence type="ECO:0000256" key="32">
    <source>
        <dbReference type="ARBA" id="ARBA00055265"/>
    </source>
</evidence>
<evidence type="ECO:0000256" key="18">
    <source>
        <dbReference type="ARBA" id="ARBA00022833"/>
    </source>
</evidence>
<dbReference type="GO" id="GO:0015074">
    <property type="term" value="P:DNA integration"/>
    <property type="evidence" value="ECO:0007669"/>
    <property type="project" value="UniProtKB-KW"/>
</dbReference>
<feature type="domain" description="Reverse transcriptase" evidence="37">
    <location>
        <begin position="531"/>
        <end position="712"/>
    </location>
</feature>
<keyword evidence="18" id="KW-0862">Zinc</keyword>
<dbReference type="Pfam" id="PF03732">
    <property type="entry name" value="Retrotrans_gag"/>
    <property type="match status" value="1"/>
</dbReference>
<keyword evidence="5" id="KW-0963">Cytoplasm</keyword>
<feature type="region of interest" description="Disordered" evidence="36">
    <location>
        <begin position="220"/>
        <end position="241"/>
    </location>
</feature>
<keyword evidence="14" id="KW-0688">Ribosomal frameshifting</keyword>
<evidence type="ECO:0000256" key="31">
    <source>
        <dbReference type="ARBA" id="ARBA00025615"/>
    </source>
</evidence>
<evidence type="ECO:0000256" key="15">
    <source>
        <dbReference type="ARBA" id="ARBA00022759"/>
    </source>
</evidence>
<keyword evidence="27" id="KW-0233">DNA recombination</keyword>
<gene>
    <name evidence="38" type="ORF">TSUD_240780</name>
</gene>
<dbReference type="GO" id="GO:0003964">
    <property type="term" value="F:RNA-directed DNA polymerase activity"/>
    <property type="evidence" value="ECO:0007669"/>
    <property type="project" value="UniProtKB-KW"/>
</dbReference>
<reference evidence="39" key="1">
    <citation type="journal article" date="2017" name="Front. Plant Sci.">
        <title>Climate Clever Clovers: New Paradigm to Reduce the Environmental Footprint of Ruminants by Breeding Low Methanogenic Forages Utilizing Haplotype Variation.</title>
        <authorList>
            <person name="Kaur P."/>
            <person name="Appels R."/>
            <person name="Bayer P.E."/>
            <person name="Keeble-Gagnere G."/>
            <person name="Wang J."/>
            <person name="Hirakawa H."/>
            <person name="Shirasawa K."/>
            <person name="Vercoe P."/>
            <person name="Stefanova K."/>
            <person name="Durmic Z."/>
            <person name="Nichols P."/>
            <person name="Revell C."/>
            <person name="Isobe S.N."/>
            <person name="Edwards D."/>
            <person name="Erskine W."/>
        </authorList>
    </citation>
    <scope>NUCLEOTIDE SEQUENCE [LARGE SCALE GENOMIC DNA]</scope>
    <source>
        <strain evidence="39">cv. Daliak</strain>
    </source>
</reference>
<protein>
    <recommendedName>
        <fullName evidence="35">Gag3-Pol3</fullName>
    </recommendedName>
</protein>
<organism evidence="38 39">
    <name type="scientific">Trifolium subterraneum</name>
    <name type="common">Subterranean clover</name>
    <dbReference type="NCBI Taxonomy" id="3900"/>
    <lineage>
        <taxon>Eukaryota</taxon>
        <taxon>Viridiplantae</taxon>
        <taxon>Streptophyta</taxon>
        <taxon>Embryophyta</taxon>
        <taxon>Tracheophyta</taxon>
        <taxon>Spermatophyta</taxon>
        <taxon>Magnoliopsida</taxon>
        <taxon>eudicotyledons</taxon>
        <taxon>Gunneridae</taxon>
        <taxon>Pentapetalae</taxon>
        <taxon>rosids</taxon>
        <taxon>fabids</taxon>
        <taxon>Fabales</taxon>
        <taxon>Fabaceae</taxon>
        <taxon>Papilionoideae</taxon>
        <taxon>50 kb inversion clade</taxon>
        <taxon>NPAAA clade</taxon>
        <taxon>Hologalegina</taxon>
        <taxon>IRL clade</taxon>
        <taxon>Trifolieae</taxon>
        <taxon>Trifolium</taxon>
    </lineage>
</organism>
<dbReference type="SUPFAM" id="SSF53098">
    <property type="entry name" value="Ribonuclease H-like"/>
    <property type="match status" value="1"/>
</dbReference>
<dbReference type="GO" id="GO:0005524">
    <property type="term" value="F:ATP binding"/>
    <property type="evidence" value="ECO:0007669"/>
    <property type="project" value="UniProtKB-KW"/>
</dbReference>
<dbReference type="Pfam" id="PF00078">
    <property type="entry name" value="RVT_1"/>
    <property type="match status" value="1"/>
</dbReference>
<feature type="compositionally biased region" description="Pro residues" evidence="36">
    <location>
        <begin position="31"/>
        <end position="47"/>
    </location>
</feature>
<keyword evidence="12" id="KW-0547">Nucleotide-binding</keyword>
<dbReference type="GO" id="GO:0005737">
    <property type="term" value="C:cytoplasm"/>
    <property type="evidence" value="ECO:0007669"/>
    <property type="project" value="UniProtKB-SubCell"/>
</dbReference>
<dbReference type="Gene3D" id="2.40.70.10">
    <property type="entry name" value="Acid Proteases"/>
    <property type="match status" value="1"/>
</dbReference>
<keyword evidence="10" id="KW-0540">Nuclease</keyword>
<evidence type="ECO:0000256" key="4">
    <source>
        <dbReference type="ARBA" id="ARBA00004496"/>
    </source>
</evidence>
<dbReference type="Gene3D" id="3.10.10.10">
    <property type="entry name" value="HIV Type 1 Reverse Transcriptase, subunit A, domain 1"/>
    <property type="match status" value="1"/>
</dbReference>
<evidence type="ECO:0000256" key="28">
    <source>
        <dbReference type="ARBA" id="ARBA00023242"/>
    </source>
</evidence>
<keyword evidence="25" id="KW-0917">Virion maturation</keyword>
<sequence>MARTNAERLDELTAKVDGIITHLETLTTIPLPTPTPTPPPQPPPPTQHLPSMKLDVPKFDGTDAMGWIFKISQFFDYHQTPEGERLTVASFYMDGPALSWYQSMHRNNQIHTWFGFLQALEMRFAPSYYDEPSSALFKLTQKTSVNSYLNEFERLANRIVGLQQPFLLSCFVSGLSPEIRREVQALRPLTLPQAMALAKLQEDKIEDHCRLFKTKHQPSPTINNTFPSSSNIPLLPTPKSPNKVNFRKRSSEEMADCRQKGLCYNCDETFTPQHKCKGRFFLLIADNDTDLEDRPTPPPTIDTSPPTSPPAITDPSEAQISFHAMSGTNVPTTIRIPGHQANHPVTVLIDGGITHNFIQTRLAKFLGLPSNPANTLKVMVGNGSILNCHGLCASTPLTLHKENFEVDLYTLPLCGADVVLGVPWLQSIGPILMDYTSLSLSYILNNKTITLSGNPPSKPNVISAQQLKRCVQTNSASKLFHLQAMPAGTDPTPIPTITHKNPQILNLLLSFPNLFQEPKHLPPPRSSDHHISLIPNSKPVNPQPIFVTCSSRKKKDGSWRFCVDYRALNTITLRDRFPMPTIDELLDELGAASWFSKLDLRQGFHQIRMHSDDIPKTAFRTHQGHYEFRVMPFGLCNTPSTFQCAMNDLFQPYLRKFVIVFFDDILVYSPTFNDHLQYVHQIFHKLTSAEVFLKFSKCLFAEQRLEYLGHMVSPQGVFPETSKVQAINDWPQPKTITELRGFLGLTGFYRKFIKGYATIALPLTSLLRKDAFNWTEAASQAFIALKSAMTHAPTLALPDFSKPFVLETDASGLAMGAVLMQDHHPIAFFNKPFCPRLRRSSTYIRELHAITTTVKKWRQYLLGHPFIIYTDHQSLKELLTQVVQTPEQQIYLAKLMGYEYSIQYKTGKSNVVADALSRLPETTSGMIISLTMPNFIFLEHLKLALAACEPFNTLFNSIQTNPSAFPNYKIHNGLILFQNRIWLDSSMSFRLTTLDDFHASPVGGHMGITKTLARLQANFYWANMHKDVQTFISQCSVCQQVKYETRKTPGLLHPLPIPTAIWEDLSLDFITGLPKSQTYTAILVVVDRFSKGIHLAPLHPNYTAHS</sequence>
<evidence type="ECO:0000256" key="8">
    <source>
        <dbReference type="ARBA" id="ARBA00022679"/>
    </source>
</evidence>
<dbReference type="InterPro" id="IPR041588">
    <property type="entry name" value="Integrase_H2C2"/>
</dbReference>
<dbReference type="SUPFAM" id="SSF56672">
    <property type="entry name" value="DNA/RNA polymerases"/>
    <property type="match status" value="1"/>
</dbReference>
<evidence type="ECO:0000256" key="16">
    <source>
        <dbReference type="ARBA" id="ARBA00022771"/>
    </source>
</evidence>
<keyword evidence="17" id="KW-0378">Hydrolase</keyword>
<evidence type="ECO:0000256" key="19">
    <source>
        <dbReference type="ARBA" id="ARBA00022840"/>
    </source>
</evidence>
<dbReference type="InterPro" id="IPR050951">
    <property type="entry name" value="Retrovirus_Pol_polyprotein"/>
</dbReference>
<dbReference type="PROSITE" id="PS50878">
    <property type="entry name" value="RT_POL"/>
    <property type="match status" value="1"/>
</dbReference>
<comment type="subcellular location">
    <subcellularLocation>
        <location evidence="4">Cytoplasm</location>
    </subcellularLocation>
    <subcellularLocation>
        <location evidence="3">Nucleus</location>
    </subcellularLocation>
</comment>
<dbReference type="GO" id="GO:0008270">
    <property type="term" value="F:zinc ion binding"/>
    <property type="evidence" value="ECO:0007669"/>
    <property type="project" value="UniProtKB-KW"/>
</dbReference>
<dbReference type="OrthoDB" id="1432654at2759"/>
<comment type="subunit">
    <text evidence="34">The protease is a homodimer, whose active site consists of two apposed aspartic acid residues.</text>
</comment>
<evidence type="ECO:0000256" key="9">
    <source>
        <dbReference type="ARBA" id="ARBA00022695"/>
    </source>
</evidence>
<dbReference type="GO" id="GO:0004190">
    <property type="term" value="F:aspartic-type endopeptidase activity"/>
    <property type="evidence" value="ECO:0007669"/>
    <property type="project" value="UniProtKB-KW"/>
</dbReference>
<keyword evidence="16" id="KW-0863">Zinc-finger</keyword>
<keyword evidence="29" id="KW-0511">Multifunctional enzyme</keyword>
<dbReference type="CDD" id="cd01647">
    <property type="entry name" value="RT_LTR"/>
    <property type="match status" value="1"/>
</dbReference>
<comment type="function">
    <text evidence="32">Nucleocapsid protein p11 (NC) forms the nucleocore that coats the retro-elements dimeric RNA. Binds these RNAs through its zinc fingers. Promotes primer tRNA(i)-Met annealing to the multipartite primer-binding site (PBS), dimerization of Ty3 RNA and initiation of reverse transcription.</text>
</comment>
<dbReference type="GO" id="GO:0003677">
    <property type="term" value="F:DNA binding"/>
    <property type="evidence" value="ECO:0007669"/>
    <property type="project" value="UniProtKB-KW"/>
</dbReference>
<dbReference type="Gene3D" id="3.30.70.270">
    <property type="match status" value="2"/>
</dbReference>
<dbReference type="GO" id="GO:0075523">
    <property type="term" value="P:viral translational frameshifting"/>
    <property type="evidence" value="ECO:0007669"/>
    <property type="project" value="UniProtKB-KW"/>
</dbReference>
<keyword evidence="26" id="KW-0238">DNA-binding</keyword>